<comment type="caution">
    <text evidence="2">The sequence shown here is derived from an EMBL/GenBank/DDBJ whole genome shotgun (WGS) entry which is preliminary data.</text>
</comment>
<gene>
    <name evidence="2" type="ORF">ACAOBT_LOCUS25109</name>
</gene>
<feature type="signal peptide" evidence="1">
    <location>
        <begin position="1"/>
        <end position="17"/>
    </location>
</feature>
<keyword evidence="3" id="KW-1185">Reference proteome</keyword>
<proteinExistence type="predicted"/>
<dbReference type="Proteomes" id="UP001152888">
    <property type="component" value="Unassembled WGS sequence"/>
</dbReference>
<organism evidence="2 3">
    <name type="scientific">Acanthoscelides obtectus</name>
    <name type="common">Bean weevil</name>
    <name type="synonym">Bruchus obtectus</name>
    <dbReference type="NCBI Taxonomy" id="200917"/>
    <lineage>
        <taxon>Eukaryota</taxon>
        <taxon>Metazoa</taxon>
        <taxon>Ecdysozoa</taxon>
        <taxon>Arthropoda</taxon>
        <taxon>Hexapoda</taxon>
        <taxon>Insecta</taxon>
        <taxon>Pterygota</taxon>
        <taxon>Neoptera</taxon>
        <taxon>Endopterygota</taxon>
        <taxon>Coleoptera</taxon>
        <taxon>Polyphaga</taxon>
        <taxon>Cucujiformia</taxon>
        <taxon>Chrysomeloidea</taxon>
        <taxon>Chrysomelidae</taxon>
        <taxon>Bruchinae</taxon>
        <taxon>Bruchini</taxon>
        <taxon>Acanthoscelides</taxon>
    </lineage>
</organism>
<evidence type="ECO:0000313" key="3">
    <source>
        <dbReference type="Proteomes" id="UP001152888"/>
    </source>
</evidence>
<dbReference type="OrthoDB" id="10037534at2759"/>
<evidence type="ECO:0000256" key="1">
    <source>
        <dbReference type="SAM" id="SignalP"/>
    </source>
</evidence>
<sequence>MKIHLYLVLLSVATAWCEEMVCHEDYNFMRSWPSTKANSCNASHPHCIDTHEEIKRRCCGADATWDPEPVCSTVQYSFASSWRRQCPYGADPTSQFCIFFIRNTTYPFKCPYEEVLPFAEYVGITNRYNHLPTWVPAERNENQYGDGLYLYTEPSEMYGLALSNYTFEEPFGDKRCMIYHHTNGFEAVPCSTPHIGVCAYLALNYTTNSYCSRMFETCVSSDYPANSKCFCLSENLRDGQAELAEFLKPYQNYFRSLQRNCLIGLEQVDDEYIWISSKTKLNYTEWADDAIFGDSRKYGALTEKGWKLLRYKNETNCIIYQKDIHLEDCNLVLTYNSAKNQFFLEMSNPKAVVVSSNGTPLVFCFTDASSNELVKRLNLNGSNTFGPIHDGPGSYWCEAFVYPSVKVVKSNAVFLR</sequence>
<reference evidence="2" key="1">
    <citation type="submission" date="2022-03" db="EMBL/GenBank/DDBJ databases">
        <authorList>
            <person name="Sayadi A."/>
        </authorList>
    </citation>
    <scope>NUCLEOTIDE SEQUENCE</scope>
</reference>
<dbReference type="AlphaFoldDB" id="A0A9P0LRM7"/>
<dbReference type="EMBL" id="CAKOFQ010007374">
    <property type="protein sequence ID" value="CAH1999661.1"/>
    <property type="molecule type" value="Genomic_DNA"/>
</dbReference>
<feature type="chain" id="PRO_5040428249" evidence="1">
    <location>
        <begin position="18"/>
        <end position="416"/>
    </location>
</feature>
<evidence type="ECO:0000313" key="2">
    <source>
        <dbReference type="EMBL" id="CAH1999661.1"/>
    </source>
</evidence>
<name>A0A9P0LRM7_ACAOB</name>
<accession>A0A9P0LRM7</accession>
<keyword evidence="1" id="KW-0732">Signal</keyword>
<protein>
    <submittedName>
        <fullName evidence="2">Uncharacterized protein</fullName>
    </submittedName>
</protein>